<dbReference type="InParanoid" id="A0A1X7T795"/>
<dbReference type="EnsemblMetazoa" id="Aqu2.1.10409_001">
    <property type="protein sequence ID" value="Aqu2.1.10409_001"/>
    <property type="gene ID" value="Aqu2.1.10409"/>
</dbReference>
<dbReference type="AlphaFoldDB" id="A0A1X7T795"/>
<evidence type="ECO:0000256" key="2">
    <source>
        <dbReference type="SAM" id="Phobius"/>
    </source>
</evidence>
<dbReference type="InterPro" id="IPR001315">
    <property type="entry name" value="CARD"/>
</dbReference>
<dbReference type="PROSITE" id="PS50209">
    <property type="entry name" value="CARD"/>
    <property type="match status" value="1"/>
</dbReference>
<accession>A0A1X7T795</accession>
<keyword evidence="2" id="KW-1133">Transmembrane helix</keyword>
<organism evidence="4">
    <name type="scientific">Amphimedon queenslandica</name>
    <name type="common">Sponge</name>
    <dbReference type="NCBI Taxonomy" id="400682"/>
    <lineage>
        <taxon>Eukaryota</taxon>
        <taxon>Metazoa</taxon>
        <taxon>Porifera</taxon>
        <taxon>Demospongiae</taxon>
        <taxon>Heteroscleromorpha</taxon>
        <taxon>Haplosclerida</taxon>
        <taxon>Niphatidae</taxon>
        <taxon>Amphimedon</taxon>
    </lineage>
</organism>
<evidence type="ECO:0000259" key="3">
    <source>
        <dbReference type="PROSITE" id="PS50209"/>
    </source>
</evidence>
<proteinExistence type="predicted"/>
<evidence type="ECO:0000313" key="4">
    <source>
        <dbReference type="EnsemblMetazoa" id="Aqu2.1.10409_001"/>
    </source>
</evidence>
<feature type="region of interest" description="Disordered" evidence="1">
    <location>
        <begin position="22"/>
        <end position="47"/>
    </location>
</feature>
<evidence type="ECO:0000256" key="1">
    <source>
        <dbReference type="SAM" id="MobiDB-lite"/>
    </source>
</evidence>
<dbReference type="GO" id="GO:0042981">
    <property type="term" value="P:regulation of apoptotic process"/>
    <property type="evidence" value="ECO:0007669"/>
    <property type="project" value="InterPro"/>
</dbReference>
<sequence>MIDVSQWRASIGLWNYCQAASSRPANGRHSHSFKAGVDSKSGSTTSGEKTSKLPAALSLIALLLLLFLSLSLLRHILMIPPTGNCYQVQCTTGVTVTDTNYLQSVVLPGGRSSNLIYNDLYLIVCLRMLLLLSGDVELNPGPMIDDQPSCLFFAKCLKPLVDWKPFVLGLPGITQSDVNIIDKKKRNAHLMKMALHKRWLQVNPTASWRDVINALKQCKENELARTIEDKVTDPTAGRSTNDDMEVSSSNANPGPITGNPKDILRTHSVKLTDAITTNLYRVTDALYAEGLIPLDTKENIQTVTGISDYRKSSQLVSVIQRQLEGSLNPEQYLIDICHVLINQQHHTLTDIATSILHQLGQSISDNVSSYTVLPSPVDGISNTPVANIRGQSDVAKPISSIPDDVQGYADNMRQHYKHQPIVATDWPPRIGKDFFGRLALVEKQDSSTQ</sequence>
<keyword evidence="2" id="KW-0812">Transmembrane</keyword>
<feature type="domain" description="CARD" evidence="3">
    <location>
        <begin position="256"/>
        <end position="322"/>
    </location>
</feature>
<dbReference type="InterPro" id="IPR011029">
    <property type="entry name" value="DEATH-like_dom_sf"/>
</dbReference>
<reference evidence="4" key="1">
    <citation type="submission" date="2017-05" db="UniProtKB">
        <authorList>
            <consortium name="EnsemblMetazoa"/>
        </authorList>
    </citation>
    <scope>IDENTIFICATION</scope>
</reference>
<protein>
    <recommendedName>
        <fullName evidence="3">CARD domain-containing protein</fullName>
    </recommendedName>
</protein>
<name>A0A1X7T795_AMPQE</name>
<feature type="region of interest" description="Disordered" evidence="1">
    <location>
        <begin position="229"/>
        <end position="261"/>
    </location>
</feature>
<keyword evidence="2" id="KW-0472">Membrane</keyword>
<dbReference type="Gene3D" id="1.10.533.10">
    <property type="entry name" value="Death Domain, Fas"/>
    <property type="match status" value="1"/>
</dbReference>
<feature type="transmembrane region" description="Helical" evidence="2">
    <location>
        <begin position="53"/>
        <end position="73"/>
    </location>
</feature>